<evidence type="ECO:0000313" key="3">
    <source>
        <dbReference type="Proteomes" id="UP001642484"/>
    </source>
</evidence>
<dbReference type="EMBL" id="CAXAMN010025461">
    <property type="protein sequence ID" value="CAK9095297.1"/>
    <property type="molecule type" value="Genomic_DNA"/>
</dbReference>
<reference evidence="2 3" key="1">
    <citation type="submission" date="2024-02" db="EMBL/GenBank/DDBJ databases">
        <authorList>
            <person name="Chen Y."/>
            <person name="Shah S."/>
            <person name="Dougan E. K."/>
            <person name="Thang M."/>
            <person name="Chan C."/>
        </authorList>
    </citation>
    <scope>NUCLEOTIDE SEQUENCE [LARGE SCALE GENOMIC DNA]</scope>
</reference>
<name>A0ABP0R410_9DINO</name>
<proteinExistence type="predicted"/>
<sequence>MDTKCKEALPQPFRGFPSLSVAATSSFAALRLPFGTSRVRGMGQGPAPSLSQSAKRRLCYNCQAKAARRRKEPQWQAIGSQLRTDRRTPLRRALSVSLSGTSRRSSGTSRLDRECPGKLQKRCAMELHEAQFCSPAGWRHFLALGDGA</sequence>
<gene>
    <name evidence="2" type="ORF">CCMP2556_LOCUS45398</name>
</gene>
<protein>
    <submittedName>
        <fullName evidence="2">Uncharacterized protein</fullName>
    </submittedName>
</protein>
<feature type="compositionally biased region" description="Low complexity" evidence="1">
    <location>
        <begin position="94"/>
        <end position="109"/>
    </location>
</feature>
<evidence type="ECO:0000313" key="2">
    <source>
        <dbReference type="EMBL" id="CAK9095297.1"/>
    </source>
</evidence>
<evidence type="ECO:0000256" key="1">
    <source>
        <dbReference type="SAM" id="MobiDB-lite"/>
    </source>
</evidence>
<keyword evidence="3" id="KW-1185">Reference proteome</keyword>
<feature type="region of interest" description="Disordered" evidence="1">
    <location>
        <begin position="73"/>
        <end position="113"/>
    </location>
</feature>
<organism evidence="2 3">
    <name type="scientific">Durusdinium trenchii</name>
    <dbReference type="NCBI Taxonomy" id="1381693"/>
    <lineage>
        <taxon>Eukaryota</taxon>
        <taxon>Sar</taxon>
        <taxon>Alveolata</taxon>
        <taxon>Dinophyceae</taxon>
        <taxon>Suessiales</taxon>
        <taxon>Symbiodiniaceae</taxon>
        <taxon>Durusdinium</taxon>
    </lineage>
</organism>
<dbReference type="Proteomes" id="UP001642484">
    <property type="component" value="Unassembled WGS sequence"/>
</dbReference>
<comment type="caution">
    <text evidence="2">The sequence shown here is derived from an EMBL/GenBank/DDBJ whole genome shotgun (WGS) entry which is preliminary data.</text>
</comment>
<accession>A0ABP0R410</accession>